<keyword evidence="5" id="KW-0810">Translation regulation</keyword>
<accession>A0A401SI05</accession>
<evidence type="ECO:0000256" key="3">
    <source>
        <dbReference type="ARBA" id="ARBA00022730"/>
    </source>
</evidence>
<evidence type="ECO:0000313" key="13">
    <source>
        <dbReference type="EMBL" id="GCC30031.1"/>
    </source>
</evidence>
<dbReference type="InterPro" id="IPR055063">
    <property type="entry name" value="Rib_mS39_PPR"/>
</dbReference>
<evidence type="ECO:0000256" key="5">
    <source>
        <dbReference type="ARBA" id="ARBA00022845"/>
    </source>
</evidence>
<dbReference type="GO" id="GO:0006417">
    <property type="term" value="P:regulation of translation"/>
    <property type="evidence" value="ECO:0007669"/>
    <property type="project" value="UniProtKB-KW"/>
</dbReference>
<keyword evidence="14" id="KW-1185">Reference proteome</keyword>
<evidence type="ECO:0000256" key="2">
    <source>
        <dbReference type="ARBA" id="ARBA00008551"/>
    </source>
</evidence>
<evidence type="ECO:0000256" key="1">
    <source>
        <dbReference type="ARBA" id="ARBA00004173"/>
    </source>
</evidence>
<dbReference type="Proteomes" id="UP000287033">
    <property type="component" value="Unassembled WGS sequence"/>
</dbReference>
<keyword evidence="10" id="KW-0687">Ribonucleoprotein</keyword>
<keyword evidence="6" id="KW-0694">RNA-binding</keyword>
<evidence type="ECO:0000256" key="11">
    <source>
        <dbReference type="ARBA" id="ARBA00035134"/>
    </source>
</evidence>
<dbReference type="GO" id="GO:0005840">
    <property type="term" value="C:ribosome"/>
    <property type="evidence" value="ECO:0007669"/>
    <property type="project" value="UniProtKB-KW"/>
</dbReference>
<keyword evidence="3" id="KW-0699">rRNA-binding</keyword>
<dbReference type="GO" id="GO:1990904">
    <property type="term" value="C:ribonucleoprotein complex"/>
    <property type="evidence" value="ECO:0007669"/>
    <property type="project" value="UniProtKB-KW"/>
</dbReference>
<organism evidence="13 14">
    <name type="scientific">Chiloscyllium punctatum</name>
    <name type="common">Brownbanded bambooshark</name>
    <name type="synonym">Hemiscyllium punctatum</name>
    <dbReference type="NCBI Taxonomy" id="137246"/>
    <lineage>
        <taxon>Eukaryota</taxon>
        <taxon>Metazoa</taxon>
        <taxon>Chordata</taxon>
        <taxon>Craniata</taxon>
        <taxon>Vertebrata</taxon>
        <taxon>Chondrichthyes</taxon>
        <taxon>Elasmobranchii</taxon>
        <taxon>Galeomorphii</taxon>
        <taxon>Galeoidea</taxon>
        <taxon>Orectolobiformes</taxon>
        <taxon>Hemiscylliidae</taxon>
        <taxon>Chiloscyllium</taxon>
    </lineage>
</organism>
<evidence type="ECO:0000256" key="6">
    <source>
        <dbReference type="ARBA" id="ARBA00022884"/>
    </source>
</evidence>
<dbReference type="InterPro" id="IPR037387">
    <property type="entry name" value="PTCD3"/>
</dbReference>
<dbReference type="OMA" id="FMHQEAQ"/>
<keyword evidence="4" id="KW-0677">Repeat</keyword>
<feature type="region of interest" description="Disordered" evidence="12">
    <location>
        <begin position="662"/>
        <end position="684"/>
    </location>
</feature>
<dbReference type="GO" id="GO:0032543">
    <property type="term" value="P:mitochondrial translation"/>
    <property type="evidence" value="ECO:0007669"/>
    <property type="project" value="InterPro"/>
</dbReference>
<evidence type="ECO:0000256" key="7">
    <source>
        <dbReference type="ARBA" id="ARBA00022946"/>
    </source>
</evidence>
<evidence type="ECO:0000256" key="9">
    <source>
        <dbReference type="ARBA" id="ARBA00023128"/>
    </source>
</evidence>
<dbReference type="OrthoDB" id="185373at2759"/>
<dbReference type="Gene3D" id="1.25.40.10">
    <property type="entry name" value="Tetratricopeptide repeat domain"/>
    <property type="match status" value="2"/>
</dbReference>
<dbReference type="STRING" id="137246.A0A401SI05"/>
<feature type="compositionally biased region" description="Basic and acidic residues" evidence="12">
    <location>
        <begin position="205"/>
        <end position="219"/>
    </location>
</feature>
<comment type="subcellular location">
    <subcellularLocation>
        <location evidence="1">Mitochondrion</location>
    </subcellularLocation>
</comment>
<reference evidence="13 14" key="1">
    <citation type="journal article" date="2018" name="Nat. Ecol. Evol.">
        <title>Shark genomes provide insights into elasmobranch evolution and the origin of vertebrates.</title>
        <authorList>
            <person name="Hara Y"/>
            <person name="Yamaguchi K"/>
            <person name="Onimaru K"/>
            <person name="Kadota M"/>
            <person name="Koyanagi M"/>
            <person name="Keeley SD"/>
            <person name="Tatsumi K"/>
            <person name="Tanaka K"/>
            <person name="Motone F"/>
            <person name="Kageyama Y"/>
            <person name="Nozu R"/>
            <person name="Adachi N"/>
            <person name="Nishimura O"/>
            <person name="Nakagawa R"/>
            <person name="Tanegashima C"/>
            <person name="Kiyatake I"/>
            <person name="Matsumoto R"/>
            <person name="Murakumo K"/>
            <person name="Nishida K"/>
            <person name="Terakita A"/>
            <person name="Kuratani S"/>
            <person name="Sato K"/>
            <person name="Hyodo S Kuraku.S."/>
        </authorList>
    </citation>
    <scope>NUCLEOTIDE SEQUENCE [LARGE SCALE GENOMIC DNA]</scope>
</reference>
<evidence type="ECO:0000256" key="12">
    <source>
        <dbReference type="SAM" id="MobiDB-lite"/>
    </source>
</evidence>
<gene>
    <name evidence="13" type="ORF">chiPu_0008475</name>
</gene>
<feature type="region of interest" description="Disordered" evidence="12">
    <location>
        <begin position="205"/>
        <end position="230"/>
    </location>
</feature>
<dbReference type="EMBL" id="BEZZ01000278">
    <property type="protein sequence ID" value="GCC30031.1"/>
    <property type="molecule type" value="Genomic_DNA"/>
</dbReference>
<keyword evidence="8" id="KW-0689">Ribosomal protein</keyword>
<keyword evidence="7" id="KW-0809">Transit peptide</keyword>
<dbReference type="PANTHER" id="PTHR16276">
    <property type="entry name" value="PENTATRICOPEPTIDE REPEAT DOMAIN-CONTAINING PROTEIN 3"/>
    <property type="match status" value="1"/>
</dbReference>
<comment type="caution">
    <text evidence="13">The sequence shown here is derived from an EMBL/GenBank/DDBJ whole genome shotgun (WGS) entry which is preliminary data.</text>
</comment>
<evidence type="ECO:0000313" key="14">
    <source>
        <dbReference type="Proteomes" id="UP000287033"/>
    </source>
</evidence>
<dbReference type="AlphaFoldDB" id="A0A401SI05"/>
<evidence type="ECO:0000256" key="8">
    <source>
        <dbReference type="ARBA" id="ARBA00022980"/>
    </source>
</evidence>
<evidence type="ECO:0000256" key="4">
    <source>
        <dbReference type="ARBA" id="ARBA00022737"/>
    </source>
</evidence>
<protein>
    <recommendedName>
        <fullName evidence="11">Small ribosomal subunit protein mS39</fullName>
    </recommendedName>
</protein>
<evidence type="ECO:0000256" key="10">
    <source>
        <dbReference type="ARBA" id="ARBA00023274"/>
    </source>
</evidence>
<dbReference type="InterPro" id="IPR002885">
    <property type="entry name" value="PPR_rpt"/>
</dbReference>
<dbReference type="InterPro" id="IPR011990">
    <property type="entry name" value="TPR-like_helical_dom_sf"/>
</dbReference>
<sequence>MAAGPGLRSCCRLLKRSGSAGVQCLPRGGGCCRWNYSTNSTLCQDAVHEQTGFTEEIVIPRKKTWDKLAVLQTLAATVNRDHTAAHYRFQDDPYLIPRTSPEFRLYSLSQESGCNAAKYIVNTYPHLFQKDVAEPSIPCLMPEQLEPLINEVSVAALQERIQLRKVRASVDLYDQLVQAGTPVSVEVTNSLLNLLCFYGDKEPPREDRLETKETEDKGEVTGPSQKMRRGRPCRVSDLLSITWRENNNAERIFNLMPERNKHSFCTMIRGMIKHGACAKAMNLYTDLLNNRMTADVHTFNALISAVPELKEMYNEKVDLIVELLKQMAEQKVQPNLLTFNSALKSLRKCGSIAKGLSIQIINEMKYLNIEPSLATFDHLLAVFYKPGAVTRPHTDIIFEVVDEIEGKHFEPRDPDDVNFFISAMRLCLDLKDLELAYRLHKTLETGNNWVLLGDSYQQSIYYGRFFSILCMMESIDVVLKWYKALIPSVYYPNVQGMRDLLQALDTENQLHLIPNVWKDIKQFGHSNKQDLVEEVLELMSRDKHSPELQAAFSDTALAIKSVYKQDQFRNLQWTAASLGNVTALLLRGGRTQDAWGMLQLFKTNNRVPGKELLDEFLDHAKENNNNTLALDLVKLAGTFSLPATSELFDRVMNEFQLTDEEKKSLEELDATSSDSSDSSDSDQE</sequence>
<dbReference type="Pfam" id="PF22330">
    <property type="entry name" value="Rib_mS39_PPR"/>
    <property type="match status" value="1"/>
</dbReference>
<proteinExistence type="inferred from homology"/>
<dbReference type="GO" id="GO:0043024">
    <property type="term" value="F:ribosomal small subunit binding"/>
    <property type="evidence" value="ECO:0007669"/>
    <property type="project" value="InterPro"/>
</dbReference>
<dbReference type="GO" id="GO:0005739">
    <property type="term" value="C:mitochondrion"/>
    <property type="evidence" value="ECO:0007669"/>
    <property type="project" value="UniProtKB-SubCell"/>
</dbReference>
<name>A0A401SI05_CHIPU</name>
<dbReference type="Pfam" id="PF13812">
    <property type="entry name" value="PPR_3"/>
    <property type="match status" value="1"/>
</dbReference>
<dbReference type="PANTHER" id="PTHR16276:SF1">
    <property type="entry name" value="SMALL RIBOSOMAL SUBUNIT PROTEIN MS39"/>
    <property type="match status" value="1"/>
</dbReference>
<comment type="similarity">
    <text evidence="2">Belongs to the mitochondrion-specific ribosomal protein mS39 family.</text>
</comment>
<dbReference type="GO" id="GO:0019843">
    <property type="term" value="F:rRNA binding"/>
    <property type="evidence" value="ECO:0007669"/>
    <property type="project" value="UniProtKB-KW"/>
</dbReference>
<keyword evidence="9" id="KW-0496">Mitochondrion</keyword>